<feature type="region of interest" description="Disordered" evidence="2">
    <location>
        <begin position="474"/>
        <end position="711"/>
    </location>
</feature>
<keyword evidence="4" id="KW-1185">Reference proteome</keyword>
<evidence type="ECO:0000256" key="2">
    <source>
        <dbReference type="SAM" id="MobiDB-lite"/>
    </source>
</evidence>
<feature type="coiled-coil region" evidence="1">
    <location>
        <begin position="420"/>
        <end position="447"/>
    </location>
</feature>
<evidence type="ECO:0000313" key="3">
    <source>
        <dbReference type="EMBL" id="KAH9840391.1"/>
    </source>
</evidence>
<dbReference type="EMBL" id="RIBY02000569">
    <property type="protein sequence ID" value="KAH9840391.1"/>
    <property type="molecule type" value="Genomic_DNA"/>
</dbReference>
<feature type="compositionally biased region" description="Basic and acidic residues" evidence="2">
    <location>
        <begin position="507"/>
        <end position="529"/>
    </location>
</feature>
<sequence length="732" mass="80043">MAPTTYENLTPATALTATAIRWSTATVHRVLAFCSDHRLSKQTLDAHLVARLINDLGWSDADADVYIALAKRVIRLVQKRVCETGLAGAVVETVGGAGSGFAVARWRTYTKRWGQEGYKWDIWGYGAPDGDDGSFREPVQREGISAAECLRRLGKMRENGDLTSAHIRDAAEETEHRHNSHNANLMTPATSTRNQTTASDTALSAGTSSCFDSCPPPLEASSQLDNSTATPSALPGPPTGHPAPCADQASECITAPVDHMDLTPNTSATPTLDTHPLLQHLALAIASCSTTLTTPDKALQYLLHDPRAPLDVAEALRHTSIARDIFRDELEALRAKDAEILSHRFSSSNHIMSAEQVAEMENLVRQELRYKDERIESVSIALWTCQQESEALKAKLREAACLHDAHTALVGEHDAQTSHLKLCAAQLSEALRENEALSRKVQWMDEEGTRGAEVIRGLEERIEGLVRVLGQVGREAEERKEKREGGDLGGEDKMCIGSSEKLSINSSEKKYSSSSEKKSSSSSEEKKGMMESMWAPSNGTPQRQTRQPPPPRSIPPPASADAGTTTTNPHSHPPPPHPGTSMLSRHTLSSPHQSRRPRPCDTDIDADMTSPPASPPQRAKAPHQMRSSSMGGDTHMTTRPSREHRRSLEPRRLQQDDGLVLRHSKNNDGNDDEDWDEHADEDDEGWYTTVLPSASSPGSRKGRVGRTSIIRRTSGDVLTVEEDGLLANPFLR</sequence>
<feature type="compositionally biased region" description="Acidic residues" evidence="2">
    <location>
        <begin position="669"/>
        <end position="685"/>
    </location>
</feature>
<evidence type="ECO:0000313" key="4">
    <source>
        <dbReference type="Proteomes" id="UP001138500"/>
    </source>
</evidence>
<feature type="compositionally biased region" description="Polar residues" evidence="2">
    <location>
        <begin position="181"/>
        <end position="211"/>
    </location>
</feature>
<feature type="compositionally biased region" description="Polar residues" evidence="2">
    <location>
        <begin position="582"/>
        <end position="592"/>
    </location>
</feature>
<reference evidence="3 4" key="1">
    <citation type="journal article" date="2018" name="IMA Fungus">
        <title>IMA Genome-F 10: Nine draft genome sequences of Claviceps purpurea s.lat., including C. arundinis, C. humidiphila, and C. cf. spartinae, pseudomolecules for the pitch canker pathogen Fusarium circinatum, draft genome of Davidsoniella eucalypti, Grosmannia galeiformis, Quambalaria eucalypti, and Teratosphaeria destructans.</title>
        <authorList>
            <person name="Wingfield B.D."/>
            <person name="Liu M."/>
            <person name="Nguyen H.D."/>
            <person name="Lane F.A."/>
            <person name="Morgan S.W."/>
            <person name="De Vos L."/>
            <person name="Wilken P.M."/>
            <person name="Duong T.A."/>
            <person name="Aylward J."/>
            <person name="Coetzee M.P."/>
            <person name="Dadej K."/>
            <person name="De Beer Z.W."/>
            <person name="Findlay W."/>
            <person name="Havenga M."/>
            <person name="Kolarik M."/>
            <person name="Menzies J.G."/>
            <person name="Naidoo K."/>
            <person name="Pochopski O."/>
            <person name="Shoukouhi P."/>
            <person name="Santana Q.C."/>
            <person name="Seifert K.A."/>
            <person name="Soal N."/>
            <person name="Steenkamp E.T."/>
            <person name="Tatham C.T."/>
            <person name="van der Nest M.A."/>
            <person name="Wingfield M.J."/>
        </authorList>
    </citation>
    <scope>NUCLEOTIDE SEQUENCE [LARGE SCALE GENOMIC DNA]</scope>
    <source>
        <strain evidence="3">CMW44962</strain>
    </source>
</reference>
<proteinExistence type="predicted"/>
<keyword evidence="1" id="KW-0175">Coiled coil</keyword>
<feature type="compositionally biased region" description="Polar residues" evidence="2">
    <location>
        <begin position="220"/>
        <end position="231"/>
    </location>
</feature>
<feature type="region of interest" description="Disordered" evidence="2">
    <location>
        <begin position="171"/>
        <end position="247"/>
    </location>
</feature>
<organism evidence="3 4">
    <name type="scientific">Teratosphaeria destructans</name>
    <dbReference type="NCBI Taxonomy" id="418781"/>
    <lineage>
        <taxon>Eukaryota</taxon>
        <taxon>Fungi</taxon>
        <taxon>Dikarya</taxon>
        <taxon>Ascomycota</taxon>
        <taxon>Pezizomycotina</taxon>
        <taxon>Dothideomycetes</taxon>
        <taxon>Dothideomycetidae</taxon>
        <taxon>Mycosphaerellales</taxon>
        <taxon>Teratosphaeriaceae</taxon>
        <taxon>Teratosphaeria</taxon>
    </lineage>
</organism>
<dbReference type="Proteomes" id="UP001138500">
    <property type="component" value="Unassembled WGS sequence"/>
</dbReference>
<feature type="compositionally biased region" description="Pro residues" evidence="2">
    <location>
        <begin position="547"/>
        <end position="558"/>
    </location>
</feature>
<name>A0A9W7SXH3_9PEZI</name>
<accession>A0A9W7SXH3</accession>
<comment type="caution">
    <text evidence="3">The sequence shown here is derived from an EMBL/GenBank/DDBJ whole genome shotgun (WGS) entry which is preliminary data.</text>
</comment>
<feature type="compositionally biased region" description="Basic and acidic residues" evidence="2">
    <location>
        <begin position="474"/>
        <end position="494"/>
    </location>
</feature>
<reference evidence="3 4" key="2">
    <citation type="journal article" date="2021" name="Curr. Genet.">
        <title>Genetic response to nitrogen starvation in the aggressive Eucalyptus foliar pathogen Teratosphaeria destructans.</title>
        <authorList>
            <person name="Havenga M."/>
            <person name="Wingfield B.D."/>
            <person name="Wingfield M.J."/>
            <person name="Dreyer L.L."/>
            <person name="Roets F."/>
            <person name="Aylward J."/>
        </authorList>
    </citation>
    <scope>NUCLEOTIDE SEQUENCE [LARGE SCALE GENOMIC DNA]</scope>
    <source>
        <strain evidence="3">CMW44962</strain>
    </source>
</reference>
<feature type="compositionally biased region" description="Basic and acidic residues" evidence="2">
    <location>
        <begin position="646"/>
        <end position="655"/>
    </location>
</feature>
<gene>
    <name evidence="3" type="ORF">Tdes44962_MAKER07937</name>
</gene>
<feature type="compositionally biased region" description="Polar residues" evidence="2">
    <location>
        <begin position="625"/>
        <end position="639"/>
    </location>
</feature>
<dbReference type="AlphaFoldDB" id="A0A9W7SXH3"/>
<protein>
    <submittedName>
        <fullName evidence="3">Uncharacterized protein</fullName>
    </submittedName>
</protein>
<evidence type="ECO:0000256" key="1">
    <source>
        <dbReference type="SAM" id="Coils"/>
    </source>
</evidence>